<dbReference type="FunFam" id="1.10.10.10:FF:000163">
    <property type="entry name" value="MarR family transcriptional regulator"/>
    <property type="match status" value="1"/>
</dbReference>
<dbReference type="InterPro" id="IPR036390">
    <property type="entry name" value="WH_DNA-bd_sf"/>
</dbReference>
<dbReference type="SMART" id="SM00347">
    <property type="entry name" value="HTH_MARR"/>
    <property type="match status" value="1"/>
</dbReference>
<evidence type="ECO:0000256" key="3">
    <source>
        <dbReference type="ARBA" id="ARBA00023015"/>
    </source>
</evidence>
<dbReference type="GO" id="GO:0006950">
    <property type="term" value="P:response to stress"/>
    <property type="evidence" value="ECO:0007669"/>
    <property type="project" value="TreeGrafter"/>
</dbReference>
<evidence type="ECO:0000256" key="4">
    <source>
        <dbReference type="ARBA" id="ARBA00023125"/>
    </source>
</evidence>
<dbReference type="SUPFAM" id="SSF46785">
    <property type="entry name" value="Winged helix' DNA-binding domain"/>
    <property type="match status" value="1"/>
</dbReference>
<dbReference type="Proteomes" id="UP000564885">
    <property type="component" value="Unassembled WGS sequence"/>
</dbReference>
<dbReference type="RefSeq" id="WP_171217249.1">
    <property type="nucleotide sequence ID" value="NZ_JABEPP010000001.1"/>
</dbReference>
<dbReference type="Pfam" id="PF22381">
    <property type="entry name" value="Staph_reg_Sar_Rot"/>
    <property type="match status" value="1"/>
</dbReference>
<name>A0A849I141_9HYPH</name>
<sequence length="150" mass="16429">MPVDMLCFAVYSAAHAFNRAYRPLLARHGLTYPQYLVLLLLWADDGQTVSELGAPLFLDSGTLTPLLRRLESAGHIRRERDREDERQVRIRLTGRGRALEAELADVPAAIGCAVGMPAAELRELTGRIRELGRTLRATAGSEMDGDGDGA</sequence>
<dbReference type="PANTHER" id="PTHR33164:SF5">
    <property type="entry name" value="ORGANIC HYDROPEROXIDE RESISTANCE TRANSCRIPTIONAL REGULATOR"/>
    <property type="match status" value="1"/>
</dbReference>
<keyword evidence="5" id="KW-0804">Transcription</keyword>
<keyword evidence="8" id="KW-1185">Reference proteome</keyword>
<feature type="domain" description="HTH marR-type" evidence="6">
    <location>
        <begin position="3"/>
        <end position="133"/>
    </location>
</feature>
<dbReference type="EMBL" id="JABEPP010000001">
    <property type="protein sequence ID" value="NNM71058.1"/>
    <property type="molecule type" value="Genomic_DNA"/>
</dbReference>
<dbReference type="InterPro" id="IPR039422">
    <property type="entry name" value="MarR/SlyA-like"/>
</dbReference>
<dbReference type="GO" id="GO:0005737">
    <property type="term" value="C:cytoplasm"/>
    <property type="evidence" value="ECO:0007669"/>
    <property type="project" value="UniProtKB-SubCell"/>
</dbReference>
<proteinExistence type="predicted"/>
<organism evidence="7 8">
    <name type="scientific">Enterovirga aerilata</name>
    <dbReference type="NCBI Taxonomy" id="2730920"/>
    <lineage>
        <taxon>Bacteria</taxon>
        <taxon>Pseudomonadati</taxon>
        <taxon>Pseudomonadota</taxon>
        <taxon>Alphaproteobacteria</taxon>
        <taxon>Hyphomicrobiales</taxon>
        <taxon>Methylobacteriaceae</taxon>
        <taxon>Enterovirga</taxon>
    </lineage>
</organism>
<comment type="caution">
    <text evidence="7">The sequence shown here is derived from an EMBL/GenBank/DDBJ whole genome shotgun (WGS) entry which is preliminary data.</text>
</comment>
<reference evidence="7 8" key="1">
    <citation type="submission" date="2020-04" db="EMBL/GenBank/DDBJ databases">
        <title>Enterovirga sp. isolate from soil.</title>
        <authorList>
            <person name="Chea S."/>
            <person name="Kim D.-U."/>
        </authorList>
    </citation>
    <scope>NUCLEOTIDE SEQUENCE [LARGE SCALE GENOMIC DNA]</scope>
    <source>
        <strain evidence="7 8">DB1703</strain>
    </source>
</reference>
<comment type="subcellular location">
    <subcellularLocation>
        <location evidence="1">Cytoplasm</location>
    </subcellularLocation>
</comment>
<dbReference type="PROSITE" id="PS50995">
    <property type="entry name" value="HTH_MARR_2"/>
    <property type="match status" value="1"/>
</dbReference>
<evidence type="ECO:0000256" key="1">
    <source>
        <dbReference type="ARBA" id="ARBA00004496"/>
    </source>
</evidence>
<dbReference type="PRINTS" id="PR00598">
    <property type="entry name" value="HTHMARR"/>
</dbReference>
<gene>
    <name evidence="7" type="ORF">HJG44_01430</name>
</gene>
<dbReference type="InterPro" id="IPR000835">
    <property type="entry name" value="HTH_MarR-typ"/>
</dbReference>
<dbReference type="InterPro" id="IPR055166">
    <property type="entry name" value="Transc_reg_Sar_Rot_HTH"/>
</dbReference>
<keyword evidence="2" id="KW-0963">Cytoplasm</keyword>
<evidence type="ECO:0000313" key="7">
    <source>
        <dbReference type="EMBL" id="NNM71058.1"/>
    </source>
</evidence>
<dbReference type="AlphaFoldDB" id="A0A849I141"/>
<protein>
    <submittedName>
        <fullName evidence="7">MarR family transcriptional regulator</fullName>
    </submittedName>
</protein>
<accession>A0A849I141</accession>
<dbReference type="Gene3D" id="1.10.10.10">
    <property type="entry name" value="Winged helix-like DNA-binding domain superfamily/Winged helix DNA-binding domain"/>
    <property type="match status" value="1"/>
</dbReference>
<dbReference type="InterPro" id="IPR036388">
    <property type="entry name" value="WH-like_DNA-bd_sf"/>
</dbReference>
<evidence type="ECO:0000259" key="6">
    <source>
        <dbReference type="PROSITE" id="PS50995"/>
    </source>
</evidence>
<dbReference type="GO" id="GO:0003700">
    <property type="term" value="F:DNA-binding transcription factor activity"/>
    <property type="evidence" value="ECO:0007669"/>
    <property type="project" value="InterPro"/>
</dbReference>
<keyword evidence="3" id="KW-0805">Transcription regulation</keyword>
<keyword evidence="4" id="KW-0238">DNA-binding</keyword>
<evidence type="ECO:0000256" key="2">
    <source>
        <dbReference type="ARBA" id="ARBA00022490"/>
    </source>
</evidence>
<dbReference type="PANTHER" id="PTHR33164">
    <property type="entry name" value="TRANSCRIPTIONAL REGULATOR, MARR FAMILY"/>
    <property type="match status" value="1"/>
</dbReference>
<evidence type="ECO:0000313" key="8">
    <source>
        <dbReference type="Proteomes" id="UP000564885"/>
    </source>
</evidence>
<evidence type="ECO:0000256" key="5">
    <source>
        <dbReference type="ARBA" id="ARBA00023163"/>
    </source>
</evidence>
<dbReference type="GO" id="GO:0003677">
    <property type="term" value="F:DNA binding"/>
    <property type="evidence" value="ECO:0007669"/>
    <property type="project" value="UniProtKB-KW"/>
</dbReference>